<dbReference type="Gene3D" id="1.10.3720.10">
    <property type="entry name" value="MetI-like"/>
    <property type="match status" value="1"/>
</dbReference>
<evidence type="ECO:0000256" key="4">
    <source>
        <dbReference type="ARBA" id="ARBA00022692"/>
    </source>
</evidence>
<keyword evidence="2 7" id="KW-0813">Transport</keyword>
<feature type="transmembrane region" description="Helical" evidence="7">
    <location>
        <begin position="287"/>
        <end position="307"/>
    </location>
</feature>
<dbReference type="PANTHER" id="PTHR30193:SF37">
    <property type="entry name" value="INNER MEMBRANE ABC TRANSPORTER PERMEASE PROTEIN YCJO"/>
    <property type="match status" value="1"/>
</dbReference>
<evidence type="ECO:0000256" key="7">
    <source>
        <dbReference type="RuleBase" id="RU363032"/>
    </source>
</evidence>
<evidence type="ECO:0000313" key="11">
    <source>
        <dbReference type="Proteomes" id="UP000240419"/>
    </source>
</evidence>
<evidence type="ECO:0000256" key="6">
    <source>
        <dbReference type="ARBA" id="ARBA00023136"/>
    </source>
</evidence>
<keyword evidence="6 7" id="KW-0472">Membrane</keyword>
<dbReference type="PANTHER" id="PTHR30193">
    <property type="entry name" value="ABC TRANSPORTER PERMEASE PROTEIN"/>
    <property type="match status" value="1"/>
</dbReference>
<dbReference type="AlphaFoldDB" id="A0A2P7VCJ3"/>
<dbReference type="InterPro" id="IPR035906">
    <property type="entry name" value="MetI-like_sf"/>
</dbReference>
<comment type="similarity">
    <text evidence="7">Belongs to the binding-protein-dependent transport system permease family.</text>
</comment>
<dbReference type="EMBL" id="PXZM01000013">
    <property type="protein sequence ID" value="PSJ96938.1"/>
    <property type="molecule type" value="Genomic_DNA"/>
</dbReference>
<feature type="transmembrane region" description="Helical" evidence="7">
    <location>
        <begin position="231"/>
        <end position="258"/>
    </location>
</feature>
<evidence type="ECO:0000256" key="3">
    <source>
        <dbReference type="ARBA" id="ARBA00022475"/>
    </source>
</evidence>
<evidence type="ECO:0000259" key="9">
    <source>
        <dbReference type="PROSITE" id="PS50928"/>
    </source>
</evidence>
<dbReference type="GO" id="GO:0055085">
    <property type="term" value="P:transmembrane transport"/>
    <property type="evidence" value="ECO:0007669"/>
    <property type="project" value="InterPro"/>
</dbReference>
<dbReference type="CDD" id="cd06261">
    <property type="entry name" value="TM_PBP2"/>
    <property type="match status" value="1"/>
</dbReference>
<keyword evidence="11" id="KW-1185">Reference proteome</keyword>
<evidence type="ECO:0000256" key="8">
    <source>
        <dbReference type="SAM" id="MobiDB-lite"/>
    </source>
</evidence>
<accession>A0A2P7VCJ3</accession>
<feature type="domain" description="ABC transmembrane type-1" evidence="9">
    <location>
        <begin position="92"/>
        <end position="308"/>
    </location>
</feature>
<evidence type="ECO:0000256" key="1">
    <source>
        <dbReference type="ARBA" id="ARBA00004651"/>
    </source>
</evidence>
<keyword evidence="3" id="KW-1003">Cell membrane</keyword>
<evidence type="ECO:0000313" key="10">
    <source>
        <dbReference type="EMBL" id="PSJ96938.1"/>
    </source>
</evidence>
<dbReference type="InterPro" id="IPR051393">
    <property type="entry name" value="ABC_transporter_permease"/>
</dbReference>
<dbReference type="SUPFAM" id="SSF160964">
    <property type="entry name" value="MalF N-terminal region-like"/>
    <property type="match status" value="1"/>
</dbReference>
<dbReference type="InterPro" id="IPR000515">
    <property type="entry name" value="MetI-like"/>
</dbReference>
<evidence type="ECO:0000256" key="2">
    <source>
        <dbReference type="ARBA" id="ARBA00022448"/>
    </source>
</evidence>
<organism evidence="10 11">
    <name type="scientific">Brevibacillus fortis</name>
    <dbReference type="NCBI Taxonomy" id="2126352"/>
    <lineage>
        <taxon>Bacteria</taxon>
        <taxon>Bacillati</taxon>
        <taxon>Bacillota</taxon>
        <taxon>Bacilli</taxon>
        <taxon>Bacillales</taxon>
        <taxon>Paenibacillaceae</taxon>
        <taxon>Brevibacillus</taxon>
    </lineage>
</organism>
<evidence type="ECO:0000256" key="5">
    <source>
        <dbReference type="ARBA" id="ARBA00022989"/>
    </source>
</evidence>
<protein>
    <submittedName>
        <fullName evidence="10">Sugar ABC transporter permease</fullName>
    </submittedName>
</protein>
<dbReference type="PROSITE" id="PS50928">
    <property type="entry name" value="ABC_TM1"/>
    <property type="match status" value="1"/>
</dbReference>
<comment type="caution">
    <text evidence="10">The sequence shown here is derived from an EMBL/GenBank/DDBJ whole genome shotgun (WGS) entry which is preliminary data.</text>
</comment>
<proteinExistence type="inferred from homology"/>
<dbReference type="OrthoDB" id="9788108at2"/>
<dbReference type="Pfam" id="PF00528">
    <property type="entry name" value="BPD_transp_1"/>
    <property type="match status" value="1"/>
</dbReference>
<keyword evidence="4 7" id="KW-0812">Transmembrane</keyword>
<name>A0A2P7VCJ3_9BACL</name>
<comment type="subcellular location">
    <subcellularLocation>
        <location evidence="1 7">Cell membrane</location>
        <topology evidence="1 7">Multi-pass membrane protein</topology>
    </subcellularLocation>
</comment>
<feature type="transmembrane region" description="Helical" evidence="7">
    <location>
        <begin position="129"/>
        <end position="149"/>
    </location>
</feature>
<feature type="region of interest" description="Disordered" evidence="8">
    <location>
        <begin position="1"/>
        <end position="20"/>
    </location>
</feature>
<sequence length="319" mass="35842">MNAMSSQLQPEMHAAVQPKTKKSLNRMKRSDWFWAYLMIAPTLIGLGVFYLWPIVQTIYLSFTKWGGFGKYKWAGLHNYELLFKDPYLWIALKNTLIYTVVAVPVGIAISIFIAVLLNQKIKGITIYRTLYFLPVVTMAAAVAMVWRWLYNADYGLINYLLGLVGIEGPRWISDPAIALYAVIIVAVWSSIGYNMVIFLAGLQGIPRSYYEAAEIDGAGPIRMFFKITLPLLTPSIFFVSITSLIGAFQVFDLIYLMLGSKMGNPATEQTQTMAYLFFTNGFESGNGGYAAAVAVVLLVMILIVTAIQMKLQKKWVHYD</sequence>
<dbReference type="GO" id="GO:0005886">
    <property type="term" value="C:plasma membrane"/>
    <property type="evidence" value="ECO:0007669"/>
    <property type="project" value="UniProtKB-SubCell"/>
</dbReference>
<gene>
    <name evidence="10" type="ORF">C7R93_10180</name>
</gene>
<dbReference type="SUPFAM" id="SSF161098">
    <property type="entry name" value="MetI-like"/>
    <property type="match status" value="1"/>
</dbReference>
<feature type="transmembrane region" description="Helical" evidence="7">
    <location>
        <begin position="32"/>
        <end position="52"/>
    </location>
</feature>
<feature type="transmembrane region" description="Helical" evidence="7">
    <location>
        <begin position="96"/>
        <end position="117"/>
    </location>
</feature>
<dbReference type="RefSeq" id="WP_106838702.1">
    <property type="nucleotide sequence ID" value="NZ_JARMEZ010000018.1"/>
</dbReference>
<keyword evidence="5 7" id="KW-1133">Transmembrane helix</keyword>
<reference evidence="10 11" key="1">
    <citation type="submission" date="2018-03" db="EMBL/GenBank/DDBJ databases">
        <title>Brevisbacillus phylogenomics.</title>
        <authorList>
            <person name="Dunlap C."/>
        </authorList>
    </citation>
    <scope>NUCLEOTIDE SEQUENCE [LARGE SCALE GENOMIC DNA]</scope>
    <source>
        <strain evidence="10 11">NRRL NRS-1210</strain>
    </source>
</reference>
<feature type="transmembrane region" description="Helical" evidence="7">
    <location>
        <begin position="177"/>
        <end position="200"/>
    </location>
</feature>
<dbReference type="Proteomes" id="UP000240419">
    <property type="component" value="Unassembled WGS sequence"/>
</dbReference>